<comment type="caution">
    <text evidence="1">The sequence shown here is derived from an EMBL/GenBank/DDBJ whole genome shotgun (WGS) entry which is preliminary data.</text>
</comment>
<gene>
    <name evidence="1" type="ORF">Pmgp_02028</name>
</gene>
<dbReference type="Proteomes" id="UP000297597">
    <property type="component" value="Unassembled WGS sequence"/>
</dbReference>
<accession>A0A4Y7RPT3</accession>
<sequence>MKVEKSSYTCTACGKNFSISILNAGFPGGKDRESINCPWCGTENGTIITSGIITSCREEKGGDIR</sequence>
<dbReference type="EMBL" id="QFFZ01000020">
    <property type="protein sequence ID" value="TEB10861.1"/>
    <property type="molecule type" value="Genomic_DNA"/>
</dbReference>
<evidence type="ECO:0000313" key="1">
    <source>
        <dbReference type="EMBL" id="TEB10861.1"/>
    </source>
</evidence>
<dbReference type="RefSeq" id="WP_134213869.1">
    <property type="nucleotide sequence ID" value="NZ_QFFZ01000020.1"/>
</dbReference>
<organism evidence="1 2">
    <name type="scientific">Pelotomaculum propionicicum</name>
    <dbReference type="NCBI Taxonomy" id="258475"/>
    <lineage>
        <taxon>Bacteria</taxon>
        <taxon>Bacillati</taxon>
        <taxon>Bacillota</taxon>
        <taxon>Clostridia</taxon>
        <taxon>Eubacteriales</taxon>
        <taxon>Desulfotomaculaceae</taxon>
        <taxon>Pelotomaculum</taxon>
    </lineage>
</organism>
<dbReference type="AlphaFoldDB" id="A0A4Y7RPT3"/>
<evidence type="ECO:0000313" key="2">
    <source>
        <dbReference type="Proteomes" id="UP000297597"/>
    </source>
</evidence>
<protein>
    <submittedName>
        <fullName evidence="1">Uncharacterized protein</fullName>
    </submittedName>
</protein>
<proteinExistence type="predicted"/>
<dbReference type="OrthoDB" id="9797806at2"/>
<name>A0A4Y7RPT3_9FIRM</name>
<reference evidence="1 2" key="1">
    <citation type="journal article" date="2018" name="Environ. Microbiol.">
        <title>Novel energy conservation strategies and behaviour of Pelotomaculum schinkii driving syntrophic propionate catabolism.</title>
        <authorList>
            <person name="Hidalgo-Ahumada C.A.P."/>
            <person name="Nobu M.K."/>
            <person name="Narihiro T."/>
            <person name="Tamaki H."/>
            <person name="Liu W.T."/>
            <person name="Kamagata Y."/>
            <person name="Stams A.J.M."/>
            <person name="Imachi H."/>
            <person name="Sousa D.Z."/>
        </authorList>
    </citation>
    <scope>NUCLEOTIDE SEQUENCE [LARGE SCALE GENOMIC DNA]</scope>
    <source>
        <strain evidence="1 2">MGP</strain>
    </source>
</reference>
<keyword evidence="2" id="KW-1185">Reference proteome</keyword>
<dbReference type="Gene3D" id="2.20.28.30">
    <property type="entry name" value="RNA polymerase ii, chain L"/>
    <property type="match status" value="1"/>
</dbReference>